<dbReference type="AlphaFoldDB" id="A0AAE4FRP7"/>
<name>A0AAE4FRP7_9CYAN</name>
<reference evidence="3" key="1">
    <citation type="submission" date="2023-07" db="EMBL/GenBank/DDBJ databases">
        <authorList>
            <person name="Luz R."/>
            <person name="Cordeiro R."/>
            <person name="Fonseca A."/>
            <person name="Goncalves V."/>
        </authorList>
    </citation>
    <scope>NUCLEOTIDE SEQUENCE [LARGE SCALE GENOMIC DNA]</scope>
    <source>
        <strain evidence="3">BACA0444</strain>
    </source>
</reference>
<accession>A0AAE4FRP7</accession>
<sequence>MNPNDPFASSWGQLLQDLDQRLTRLEQMIHSNARSIAANSQIIAELKQQQSQTDTHVGRLVESVLKLAEHLEADQERRHRILEILLQQAERENQVLDSLTTAQERQAEILCHLVDFEQEKNS</sequence>
<dbReference type="Proteomes" id="UP001268256">
    <property type="component" value="Unassembled WGS sequence"/>
</dbReference>
<feature type="coiled-coil region" evidence="1">
    <location>
        <begin position="72"/>
        <end position="106"/>
    </location>
</feature>
<keyword evidence="3" id="KW-1185">Reference proteome</keyword>
<evidence type="ECO:0000313" key="3">
    <source>
        <dbReference type="Proteomes" id="UP001268256"/>
    </source>
</evidence>
<organism evidence="2 3">
    <name type="scientific">Pseudocalidococcus azoricus BACA0444</name>
    <dbReference type="NCBI Taxonomy" id="2918990"/>
    <lineage>
        <taxon>Bacteria</taxon>
        <taxon>Bacillati</taxon>
        <taxon>Cyanobacteriota</taxon>
        <taxon>Cyanophyceae</taxon>
        <taxon>Acaryochloridales</taxon>
        <taxon>Thermosynechococcaceae</taxon>
        <taxon>Pseudocalidococcus</taxon>
        <taxon>Pseudocalidococcus azoricus</taxon>
    </lineage>
</organism>
<dbReference type="RefSeq" id="WP_322876980.1">
    <property type="nucleotide sequence ID" value="NZ_JAVMIP010000002.1"/>
</dbReference>
<evidence type="ECO:0000256" key="1">
    <source>
        <dbReference type="SAM" id="Coils"/>
    </source>
</evidence>
<proteinExistence type="predicted"/>
<dbReference type="EMBL" id="JAVMIP010000002">
    <property type="protein sequence ID" value="MDS3859671.1"/>
    <property type="molecule type" value="Genomic_DNA"/>
</dbReference>
<evidence type="ECO:0000313" key="2">
    <source>
        <dbReference type="EMBL" id="MDS3859671.1"/>
    </source>
</evidence>
<comment type="caution">
    <text evidence="2">The sequence shown here is derived from an EMBL/GenBank/DDBJ whole genome shotgun (WGS) entry which is preliminary data.</text>
</comment>
<keyword evidence="1" id="KW-0175">Coiled coil</keyword>
<protein>
    <submittedName>
        <fullName evidence="2">Uncharacterized protein</fullName>
    </submittedName>
</protein>
<gene>
    <name evidence="2" type="ORF">RIF25_02505</name>
</gene>